<dbReference type="InterPro" id="IPR029058">
    <property type="entry name" value="AB_hydrolase_fold"/>
</dbReference>
<organism evidence="12 13">
    <name type="scientific">Colletotrichum phormii</name>
    <dbReference type="NCBI Taxonomy" id="359342"/>
    <lineage>
        <taxon>Eukaryota</taxon>
        <taxon>Fungi</taxon>
        <taxon>Dikarya</taxon>
        <taxon>Ascomycota</taxon>
        <taxon>Pezizomycotina</taxon>
        <taxon>Sordariomycetes</taxon>
        <taxon>Hypocreomycetidae</taxon>
        <taxon>Glomerellales</taxon>
        <taxon>Glomerellaceae</taxon>
        <taxon>Colletotrichum</taxon>
        <taxon>Colletotrichum acutatum species complex</taxon>
    </lineage>
</organism>
<comment type="similarity">
    <text evidence="2">Belongs to the peptidase S9B family.</text>
</comment>
<accession>A0AAJ0EDT2</accession>
<comment type="catalytic activity">
    <reaction evidence="1">
        <text>Release of an N-terminal dipeptide, Xaa-Yaa-|-Zaa-, from a polypeptide, preferentially when Yaa is Pro, provided Zaa is neither Pro nor hydroxyproline.</text>
        <dbReference type="EC" id="3.4.14.5"/>
    </reaction>
</comment>
<comment type="caution">
    <text evidence="12">The sequence shown here is derived from an EMBL/GenBank/DDBJ whole genome shotgun (WGS) entry which is preliminary data.</text>
</comment>
<keyword evidence="5" id="KW-0031">Aminopeptidase</keyword>
<dbReference type="EC" id="3.4.14.5" evidence="3"/>
<keyword evidence="5" id="KW-0378">Hydrolase</keyword>
<dbReference type="InterPro" id="IPR001375">
    <property type="entry name" value="Peptidase_S9_cat"/>
</dbReference>
<keyword evidence="5" id="KW-0645">Protease</keyword>
<feature type="domain" description="von Hippel-Lindau disease tumour suppressor beta" evidence="11">
    <location>
        <begin position="114"/>
        <end position="171"/>
    </location>
</feature>
<dbReference type="GO" id="GO:0008236">
    <property type="term" value="F:serine-type peptidase activity"/>
    <property type="evidence" value="ECO:0007669"/>
    <property type="project" value="UniProtKB-KW"/>
</dbReference>
<evidence type="ECO:0000259" key="9">
    <source>
        <dbReference type="Pfam" id="PF00326"/>
    </source>
</evidence>
<evidence type="ECO:0000256" key="1">
    <source>
        <dbReference type="ARBA" id="ARBA00001257"/>
    </source>
</evidence>
<dbReference type="GO" id="GO:0004177">
    <property type="term" value="F:aminopeptidase activity"/>
    <property type="evidence" value="ECO:0007669"/>
    <property type="project" value="UniProtKB-KW"/>
</dbReference>
<dbReference type="GO" id="GO:0006508">
    <property type="term" value="P:proteolysis"/>
    <property type="evidence" value="ECO:0007669"/>
    <property type="project" value="InterPro"/>
</dbReference>
<sequence length="811" mass="92683">MEDDYIQQARVSPHWTAEANTFWYRQNLPSSRFAFIHVDALARALKEKTNQKDGVIDAFKLPFTLIDLETESSSVRFFYEGKKWRFDNTEETLSEWDGTLNLPTTPFIPKEHPSVHSNHSVRITFVNNSKADLKIYWIDWEGNPVLYGGIGSGLSSTQRTYAGHVWKFVDESETVRAIYATPEEVASSVVIDENTKEDLSPLGSEDKEKEGDGKEETSDSCEKSSSRLFVRDSDLWHQNDDQNEVRLSDNGTDNNRCDDSNIWMSPDKKFCIAWQFVPEEEHKVHLRDSVPKDQLEPKVKSIRYLKVGDRVRIDRPRLFNLESKKEVATDATLFQTPYELRNIGWSRNSSEYRFIYNERGHQRLRVIGINTDGVVRSLVEETSDTFIDYSTKLNRRVIKVTDEFIWASERDGFNHLYLFDLQAGKLKNQMTTGKWNVKEFVHFDEETRVVWFSACGVIPGQDPYHTHLARINFDGTGFKVLTDGDGTHNWTISPGHKYFFDTWSRVDSPPRTALRSMENGELVVHLEGSEEDSHCLKSEGWVAPERFDCPGRDGEESIHGIIVRPPDFEPKKKYPILESVYAGPHGFHVPKEFSSLRSRRQWAELGYVVVQIDGMGTNWRSKKFQDVSWKNLKDAGFPDRIAWMNAAAKTRPWMDINRVGIFGGSAGGQNAVGALLFHGDFYKAAVTDCGCHDNRMDKIWWSEQWMGYPVDKAYEDSSNVVHASKLTGALMLIVAEMDDNVDPASTLQLVKALNEADKDFEFLYMPGAYNCSGRTNPVFDTFKMMIVENCTISLALNQAFSATTVFSLAIM</sequence>
<evidence type="ECO:0000256" key="3">
    <source>
        <dbReference type="ARBA" id="ARBA00012062"/>
    </source>
</evidence>
<keyword evidence="13" id="KW-1185">Reference proteome</keyword>
<dbReference type="SUPFAM" id="SSF49468">
    <property type="entry name" value="VHL"/>
    <property type="match status" value="1"/>
</dbReference>
<proteinExistence type="inferred from homology"/>
<evidence type="ECO:0000256" key="7">
    <source>
        <dbReference type="ARBA" id="ARBA00023180"/>
    </source>
</evidence>
<dbReference type="SUPFAM" id="SSF82171">
    <property type="entry name" value="DPP6 N-terminal domain-like"/>
    <property type="match status" value="1"/>
</dbReference>
<evidence type="ECO:0000313" key="12">
    <source>
        <dbReference type="EMBL" id="KAK1635048.1"/>
    </source>
</evidence>
<feature type="region of interest" description="Disordered" evidence="8">
    <location>
        <begin position="189"/>
        <end position="226"/>
    </location>
</feature>
<evidence type="ECO:0000313" key="13">
    <source>
        <dbReference type="Proteomes" id="UP001243989"/>
    </source>
</evidence>
<feature type="domain" description="Dipeptidylpeptidase IV N-terminal" evidence="10">
    <location>
        <begin position="197"/>
        <end position="510"/>
    </location>
</feature>
<dbReference type="Pfam" id="PF01847">
    <property type="entry name" value="VHL"/>
    <property type="match status" value="1"/>
</dbReference>
<evidence type="ECO:0000259" key="11">
    <source>
        <dbReference type="Pfam" id="PF01847"/>
    </source>
</evidence>
<dbReference type="GeneID" id="85478721"/>
<evidence type="ECO:0000259" key="10">
    <source>
        <dbReference type="Pfam" id="PF00930"/>
    </source>
</evidence>
<dbReference type="Gene3D" id="2.140.10.30">
    <property type="entry name" value="Dipeptidylpeptidase IV, N-terminal domain"/>
    <property type="match status" value="1"/>
</dbReference>
<dbReference type="RefSeq" id="XP_060443655.1">
    <property type="nucleotide sequence ID" value="XM_060593859.1"/>
</dbReference>
<name>A0AAJ0EDT2_9PEZI</name>
<dbReference type="InterPro" id="IPR050278">
    <property type="entry name" value="Serine_Prot_S9B/DPPIV"/>
</dbReference>
<evidence type="ECO:0000256" key="5">
    <source>
        <dbReference type="ARBA" id="ARBA00022438"/>
    </source>
</evidence>
<dbReference type="SUPFAM" id="SSF53474">
    <property type="entry name" value="alpha/beta-Hydrolases"/>
    <property type="match status" value="1"/>
</dbReference>
<dbReference type="PANTHER" id="PTHR11731">
    <property type="entry name" value="PROTEASE FAMILY S9B,C DIPEPTIDYL-PEPTIDASE IV-RELATED"/>
    <property type="match status" value="1"/>
</dbReference>
<feature type="domain" description="Peptidase S9 prolyl oligopeptidase catalytic" evidence="9">
    <location>
        <begin position="596"/>
        <end position="768"/>
    </location>
</feature>
<evidence type="ECO:0000256" key="2">
    <source>
        <dbReference type="ARBA" id="ARBA00006150"/>
    </source>
</evidence>
<keyword evidence="6" id="KW-0720">Serine protease</keyword>
<dbReference type="Pfam" id="PF00326">
    <property type="entry name" value="Peptidase_S9"/>
    <property type="match status" value="1"/>
</dbReference>
<dbReference type="EMBL" id="JAHMHQ010000013">
    <property type="protein sequence ID" value="KAK1635048.1"/>
    <property type="molecule type" value="Genomic_DNA"/>
</dbReference>
<gene>
    <name evidence="12" type="ORF">BDP81DRAFT_462118</name>
</gene>
<evidence type="ECO:0000256" key="6">
    <source>
        <dbReference type="ARBA" id="ARBA00022825"/>
    </source>
</evidence>
<reference evidence="12" key="1">
    <citation type="submission" date="2021-06" db="EMBL/GenBank/DDBJ databases">
        <title>Comparative genomics, transcriptomics and evolutionary studies reveal genomic signatures of adaptation to plant cell wall in hemibiotrophic fungi.</title>
        <authorList>
            <consortium name="DOE Joint Genome Institute"/>
            <person name="Baroncelli R."/>
            <person name="Diaz J.F."/>
            <person name="Benocci T."/>
            <person name="Peng M."/>
            <person name="Battaglia E."/>
            <person name="Haridas S."/>
            <person name="Andreopoulos W."/>
            <person name="Labutti K."/>
            <person name="Pangilinan J."/>
            <person name="Floch G.L."/>
            <person name="Makela M.R."/>
            <person name="Henrissat B."/>
            <person name="Grigoriev I.V."/>
            <person name="Crouch J.A."/>
            <person name="De Vries R.P."/>
            <person name="Sukno S.A."/>
            <person name="Thon M.R."/>
        </authorList>
    </citation>
    <scope>NUCLEOTIDE SEQUENCE</scope>
    <source>
        <strain evidence="12">CBS 102054</strain>
    </source>
</reference>
<evidence type="ECO:0000256" key="8">
    <source>
        <dbReference type="SAM" id="MobiDB-lite"/>
    </source>
</evidence>
<dbReference type="GO" id="GO:0008239">
    <property type="term" value="F:dipeptidyl-peptidase activity"/>
    <property type="evidence" value="ECO:0007669"/>
    <property type="project" value="UniProtKB-EC"/>
</dbReference>
<keyword evidence="7" id="KW-0325">Glycoprotein</keyword>
<dbReference type="AlphaFoldDB" id="A0AAJ0EDT2"/>
<dbReference type="InterPro" id="IPR002469">
    <property type="entry name" value="Peptidase_S9B_N"/>
</dbReference>
<dbReference type="Proteomes" id="UP001243989">
    <property type="component" value="Unassembled WGS sequence"/>
</dbReference>
<dbReference type="InterPro" id="IPR036208">
    <property type="entry name" value="VHL_sf"/>
</dbReference>
<dbReference type="PANTHER" id="PTHR11731:SF118">
    <property type="entry name" value="BLR1971 PROTEIN"/>
    <property type="match status" value="1"/>
</dbReference>
<protein>
    <recommendedName>
        <fullName evidence="4">Probable dipeptidyl-aminopeptidase B</fullName>
        <ecNumber evidence="3">3.4.14.5</ecNumber>
    </recommendedName>
</protein>
<feature type="compositionally biased region" description="Basic and acidic residues" evidence="8">
    <location>
        <begin position="193"/>
        <end position="226"/>
    </location>
</feature>
<dbReference type="InterPro" id="IPR024053">
    <property type="entry name" value="VHL_beta_dom"/>
</dbReference>
<evidence type="ECO:0000256" key="4">
    <source>
        <dbReference type="ARBA" id="ARBA00014118"/>
    </source>
</evidence>
<dbReference type="Pfam" id="PF00930">
    <property type="entry name" value="DPPIV_N"/>
    <property type="match status" value="1"/>
</dbReference>
<dbReference type="Gene3D" id="3.40.50.1820">
    <property type="entry name" value="alpha/beta hydrolase"/>
    <property type="match status" value="1"/>
</dbReference>